<dbReference type="InterPro" id="IPR000719">
    <property type="entry name" value="Prot_kinase_dom"/>
</dbReference>
<proteinExistence type="inferred from homology"/>
<dbReference type="SMART" id="SM00220">
    <property type="entry name" value="S_TKc"/>
    <property type="match status" value="1"/>
</dbReference>
<dbReference type="PROSITE" id="PS00108">
    <property type="entry name" value="PROTEIN_KINASE_ST"/>
    <property type="match status" value="1"/>
</dbReference>
<dbReference type="VEuPathDB" id="VectorBase:LDEU012744"/>
<dbReference type="PANTHER" id="PTHR11042">
    <property type="entry name" value="EUKARYOTIC TRANSLATION INITIATION FACTOR 2-ALPHA KINASE EIF2-ALPHA KINASE -RELATED"/>
    <property type="match status" value="1"/>
</dbReference>
<accession>A0A443RVA5</accession>
<feature type="non-terminal residue" evidence="7">
    <location>
        <position position="170"/>
    </location>
</feature>
<dbReference type="GO" id="GO:0004672">
    <property type="term" value="F:protein kinase activity"/>
    <property type="evidence" value="ECO:0007669"/>
    <property type="project" value="InterPro"/>
</dbReference>
<dbReference type="AlphaFoldDB" id="A0A443RVA5"/>
<sequence length="170" mass="19801">VSNAVDLNELIIMKKLKHHKYIAECINGGIHCRHHDSGQEVLVPTSKLQILIGNNLRLPKIIAEYGWIQMQLYQITLRQAITNSETHNYFFRIKIMTQLVDAIDHLRRLKITHCDVKPENIFLDVISDVKLGDFGIAKECYENNWVRAQGTEEYMAYEIMKAMYAREMIP</sequence>
<dbReference type="PROSITE" id="PS50011">
    <property type="entry name" value="PROTEIN_KINASE_DOM"/>
    <property type="match status" value="1"/>
</dbReference>
<dbReference type="GO" id="GO:0005737">
    <property type="term" value="C:cytoplasm"/>
    <property type="evidence" value="ECO:0007669"/>
    <property type="project" value="TreeGrafter"/>
</dbReference>
<dbReference type="Proteomes" id="UP000288716">
    <property type="component" value="Unassembled WGS sequence"/>
</dbReference>
<keyword evidence="2" id="KW-0547">Nucleotide-binding</keyword>
<dbReference type="STRING" id="299467.A0A443RVA5"/>
<dbReference type="EMBL" id="NCKV01027891">
    <property type="protein sequence ID" value="RWS19296.1"/>
    <property type="molecule type" value="Genomic_DNA"/>
</dbReference>
<evidence type="ECO:0000256" key="2">
    <source>
        <dbReference type="ARBA" id="ARBA00022741"/>
    </source>
</evidence>
<keyword evidence="8" id="KW-1185">Reference proteome</keyword>
<comment type="similarity">
    <text evidence="5">Belongs to the protein kinase superfamily. Ser/Thr protein kinase family. GCN2 subfamily.</text>
</comment>
<organism evidence="7 8">
    <name type="scientific">Leptotrombidium deliense</name>
    <dbReference type="NCBI Taxonomy" id="299467"/>
    <lineage>
        <taxon>Eukaryota</taxon>
        <taxon>Metazoa</taxon>
        <taxon>Ecdysozoa</taxon>
        <taxon>Arthropoda</taxon>
        <taxon>Chelicerata</taxon>
        <taxon>Arachnida</taxon>
        <taxon>Acari</taxon>
        <taxon>Acariformes</taxon>
        <taxon>Trombidiformes</taxon>
        <taxon>Prostigmata</taxon>
        <taxon>Anystina</taxon>
        <taxon>Parasitengona</taxon>
        <taxon>Trombiculoidea</taxon>
        <taxon>Trombiculidae</taxon>
        <taxon>Leptotrombidium</taxon>
    </lineage>
</organism>
<dbReference type="SUPFAM" id="SSF56112">
    <property type="entry name" value="Protein kinase-like (PK-like)"/>
    <property type="match status" value="1"/>
</dbReference>
<protein>
    <submittedName>
        <fullName evidence="7">Protein kinase-like protein</fullName>
    </submittedName>
</protein>
<dbReference type="Gene3D" id="1.10.510.10">
    <property type="entry name" value="Transferase(Phosphotransferase) domain 1"/>
    <property type="match status" value="1"/>
</dbReference>
<evidence type="ECO:0000256" key="4">
    <source>
        <dbReference type="ARBA" id="ARBA00022840"/>
    </source>
</evidence>
<keyword evidence="1" id="KW-0808">Transferase</keyword>
<dbReference type="GO" id="GO:0005524">
    <property type="term" value="F:ATP binding"/>
    <property type="evidence" value="ECO:0007669"/>
    <property type="project" value="UniProtKB-KW"/>
</dbReference>
<comment type="caution">
    <text evidence="7">The sequence shown here is derived from an EMBL/GenBank/DDBJ whole genome shotgun (WGS) entry which is preliminary data.</text>
</comment>
<keyword evidence="4" id="KW-0067">ATP-binding</keyword>
<evidence type="ECO:0000313" key="7">
    <source>
        <dbReference type="EMBL" id="RWS19296.1"/>
    </source>
</evidence>
<evidence type="ECO:0000256" key="1">
    <source>
        <dbReference type="ARBA" id="ARBA00022679"/>
    </source>
</evidence>
<feature type="domain" description="Protein kinase" evidence="6">
    <location>
        <begin position="1"/>
        <end position="170"/>
    </location>
</feature>
<dbReference type="InterPro" id="IPR050339">
    <property type="entry name" value="CC_SR_Kinase"/>
</dbReference>
<keyword evidence="3 7" id="KW-0418">Kinase</keyword>
<dbReference type="OrthoDB" id="1405469at2759"/>
<evidence type="ECO:0000256" key="3">
    <source>
        <dbReference type="ARBA" id="ARBA00022777"/>
    </source>
</evidence>
<reference evidence="7 8" key="1">
    <citation type="journal article" date="2018" name="Gigascience">
        <title>Genomes of trombidid mites reveal novel predicted allergens and laterally-transferred genes associated with secondary metabolism.</title>
        <authorList>
            <person name="Dong X."/>
            <person name="Chaisiri K."/>
            <person name="Xia D."/>
            <person name="Armstrong S.D."/>
            <person name="Fang Y."/>
            <person name="Donnelly M.J."/>
            <person name="Kadowaki T."/>
            <person name="McGarry J.W."/>
            <person name="Darby A.C."/>
            <person name="Makepeace B.L."/>
        </authorList>
    </citation>
    <scope>NUCLEOTIDE SEQUENCE [LARGE SCALE GENOMIC DNA]</scope>
    <source>
        <strain evidence="7">UoL-UT</strain>
    </source>
</reference>
<dbReference type="InterPro" id="IPR008271">
    <property type="entry name" value="Ser/Thr_kinase_AS"/>
</dbReference>
<dbReference type="GO" id="GO:0005634">
    <property type="term" value="C:nucleus"/>
    <property type="evidence" value="ECO:0007669"/>
    <property type="project" value="TreeGrafter"/>
</dbReference>
<gene>
    <name evidence="7" type="ORF">B4U80_08724</name>
</gene>
<feature type="non-terminal residue" evidence="7">
    <location>
        <position position="1"/>
    </location>
</feature>
<evidence type="ECO:0000259" key="6">
    <source>
        <dbReference type="PROSITE" id="PS50011"/>
    </source>
</evidence>
<name>A0A443RVA5_9ACAR</name>
<evidence type="ECO:0000256" key="5">
    <source>
        <dbReference type="ARBA" id="ARBA00037982"/>
    </source>
</evidence>
<evidence type="ECO:0000313" key="8">
    <source>
        <dbReference type="Proteomes" id="UP000288716"/>
    </source>
</evidence>
<dbReference type="InterPro" id="IPR011009">
    <property type="entry name" value="Kinase-like_dom_sf"/>
</dbReference>
<dbReference type="Pfam" id="PF00069">
    <property type="entry name" value="Pkinase"/>
    <property type="match status" value="1"/>
</dbReference>